<dbReference type="Proteomes" id="UP001243717">
    <property type="component" value="Unassembled WGS sequence"/>
</dbReference>
<dbReference type="RefSeq" id="WP_308983336.1">
    <property type="nucleotide sequence ID" value="NZ_JARXIC010000001.1"/>
</dbReference>
<name>A0ABU1ADR2_9BACT</name>
<sequence length="712" mass="79200">MDIIPSFSGQHSWNFTRRGGIFQVQLNTVEDLRALDTLDPKLWVALSCPVNDLEIDRRTLSIIDHDADDRVRIEEMLTAVQWTLQRLSAPESLFRGGALPLAAINCSDSEGEKLLASAKRILANMGVPEATSISVEQAANTEQIYGKSRLNGDGVIAKDASKNPAIQELIIEIMDCLGPEIDRSGEPGITQEKLEAFFEQLTSYERWWRLGEVETAQGENVFPLGDATPEAFKHFIAVEKKIDDFFARCQLAAYDARAETALNPGGSLYTDIANEDFSMPRKDIEALPLARVTGSSSVPILTGINPEWRPRMRTLCEKVIRPLNIGPGDALELEEWQAVKARFEAYRQWRQSKPETGIEKLKIKRVRALLASDLKDKINQLLEEDARLAPEMKAIDSVEKLARYHRDLIQLLNNFVNFNQFYDESVNAIFQAGELFLDGRECQLCLRVSDPTKHAVLATLSRSFVAYCECRRKDSPEKFYIAAVFSAGDSSNLIVGRNGVFRDRRGLLWDTTIVRLIENPISIHEAFLMPYVRIGRFIGEKIEKWAVTRDKAMQKQMETGVDSVTKDAQAADPHHSPAIGGVAAMLAAGGIALGAVGAGLASLFNTMKALAWWELPLVILGVILMISLPSMVIAWLKLRKRTLAPLLDASGWAVNGRTLISAKLGRVLTKRATLPLTSHCQFDERRGVRSGLWAALGLTVIASLITWAYLLF</sequence>
<evidence type="ECO:0000256" key="1">
    <source>
        <dbReference type="SAM" id="Phobius"/>
    </source>
</evidence>
<feature type="transmembrane region" description="Helical" evidence="1">
    <location>
        <begin position="692"/>
        <end position="711"/>
    </location>
</feature>
<proteinExistence type="predicted"/>
<comment type="caution">
    <text evidence="2">The sequence shown here is derived from an EMBL/GenBank/DDBJ whole genome shotgun (WGS) entry which is preliminary data.</text>
</comment>
<evidence type="ECO:0000313" key="2">
    <source>
        <dbReference type="EMBL" id="MDQ8192826.1"/>
    </source>
</evidence>
<protein>
    <submittedName>
        <fullName evidence="2">Uncharacterized protein</fullName>
    </submittedName>
</protein>
<evidence type="ECO:0000313" key="3">
    <source>
        <dbReference type="Proteomes" id="UP001243717"/>
    </source>
</evidence>
<feature type="transmembrane region" description="Helical" evidence="1">
    <location>
        <begin position="615"/>
        <end position="636"/>
    </location>
</feature>
<organism evidence="2 3">
    <name type="scientific">Thalassobacterium sedimentorum</name>
    <dbReference type="NCBI Taxonomy" id="3041258"/>
    <lineage>
        <taxon>Bacteria</taxon>
        <taxon>Pseudomonadati</taxon>
        <taxon>Verrucomicrobiota</taxon>
        <taxon>Opitutia</taxon>
        <taxon>Puniceicoccales</taxon>
        <taxon>Coraliomargaritaceae</taxon>
        <taxon>Thalassobacterium</taxon>
    </lineage>
</organism>
<keyword evidence="3" id="KW-1185">Reference proteome</keyword>
<accession>A0ABU1ADR2</accession>
<keyword evidence="1" id="KW-0812">Transmembrane</keyword>
<keyword evidence="1" id="KW-1133">Transmembrane helix</keyword>
<gene>
    <name evidence="2" type="ORF">QEH59_00215</name>
</gene>
<dbReference type="EMBL" id="JARXIC010000001">
    <property type="protein sequence ID" value="MDQ8192826.1"/>
    <property type="molecule type" value="Genomic_DNA"/>
</dbReference>
<feature type="transmembrane region" description="Helical" evidence="1">
    <location>
        <begin position="578"/>
        <end position="603"/>
    </location>
</feature>
<reference evidence="2 3" key="1">
    <citation type="submission" date="2023-04" db="EMBL/GenBank/DDBJ databases">
        <title>A novel bacteria isolated from coastal sediment.</title>
        <authorList>
            <person name="Liu X.-J."/>
            <person name="Du Z.-J."/>
        </authorList>
    </citation>
    <scope>NUCLEOTIDE SEQUENCE [LARGE SCALE GENOMIC DNA]</scope>
    <source>
        <strain evidence="2 3">SDUM461004</strain>
    </source>
</reference>
<keyword evidence="1" id="KW-0472">Membrane</keyword>